<accession>A0ABP0AJU3</accession>
<feature type="compositionally biased region" description="Low complexity" evidence="1">
    <location>
        <begin position="43"/>
        <end position="53"/>
    </location>
</feature>
<reference evidence="3 4" key="1">
    <citation type="submission" date="2024-01" db="EMBL/GenBank/DDBJ databases">
        <authorList>
            <person name="Allen C."/>
            <person name="Tagirdzhanova G."/>
        </authorList>
    </citation>
    <scope>NUCLEOTIDE SEQUENCE [LARGE SCALE GENOMIC DNA]</scope>
</reference>
<keyword evidence="2" id="KW-0472">Membrane</keyword>
<evidence type="ECO:0000256" key="2">
    <source>
        <dbReference type="SAM" id="Phobius"/>
    </source>
</evidence>
<keyword evidence="2" id="KW-1133">Transmembrane helix</keyword>
<feature type="compositionally biased region" description="Pro residues" evidence="1">
    <location>
        <begin position="21"/>
        <end position="30"/>
    </location>
</feature>
<feature type="transmembrane region" description="Helical" evidence="2">
    <location>
        <begin position="135"/>
        <end position="158"/>
    </location>
</feature>
<organism evidence="3 4">
    <name type="scientific">Sporothrix eucalyptigena</name>
    <dbReference type="NCBI Taxonomy" id="1812306"/>
    <lineage>
        <taxon>Eukaryota</taxon>
        <taxon>Fungi</taxon>
        <taxon>Dikarya</taxon>
        <taxon>Ascomycota</taxon>
        <taxon>Pezizomycotina</taxon>
        <taxon>Sordariomycetes</taxon>
        <taxon>Sordariomycetidae</taxon>
        <taxon>Ophiostomatales</taxon>
        <taxon>Ophiostomataceae</taxon>
        <taxon>Sporothrix</taxon>
    </lineage>
</organism>
<proteinExistence type="predicted"/>
<evidence type="ECO:0000313" key="3">
    <source>
        <dbReference type="EMBL" id="CAK7208128.1"/>
    </source>
</evidence>
<feature type="compositionally biased region" description="Polar residues" evidence="1">
    <location>
        <begin position="33"/>
        <end position="42"/>
    </location>
</feature>
<protein>
    <submittedName>
        <fullName evidence="3">Uncharacterized protein</fullName>
    </submittedName>
</protein>
<evidence type="ECO:0000256" key="1">
    <source>
        <dbReference type="SAM" id="MobiDB-lite"/>
    </source>
</evidence>
<feature type="region of interest" description="Disordered" evidence="1">
    <location>
        <begin position="101"/>
        <end position="127"/>
    </location>
</feature>
<feature type="region of interest" description="Disordered" evidence="1">
    <location>
        <begin position="1"/>
        <end position="64"/>
    </location>
</feature>
<dbReference type="EMBL" id="CAWUHD010000001">
    <property type="protein sequence ID" value="CAK7208128.1"/>
    <property type="molecule type" value="Genomic_DNA"/>
</dbReference>
<name>A0ABP0AJU3_9PEZI</name>
<keyword evidence="2" id="KW-0812">Transmembrane</keyword>
<comment type="caution">
    <text evidence="3">The sequence shown here is derived from an EMBL/GenBank/DDBJ whole genome shotgun (WGS) entry which is preliminary data.</text>
</comment>
<evidence type="ECO:0000313" key="4">
    <source>
        <dbReference type="Proteomes" id="UP001642482"/>
    </source>
</evidence>
<keyword evidence="4" id="KW-1185">Reference proteome</keyword>
<dbReference type="Proteomes" id="UP001642482">
    <property type="component" value="Unassembled WGS sequence"/>
</dbReference>
<sequence length="325" mass="33741">MDAPQLHYDDGLEVALQPYPEVMPPPPPSQTPTHTYSLSATQPPSSASGYPSPSHTPSKLEDGSYMVPAAPAAGAGAGPVAALRTQYPQYHSHYYNPLASQETTAAEGSRNGDDVTRGRGRGGGRWSQRQGPFGCTVLVFVLSTIIAVLSATVIGLAAGTGVEAHRASQALASLAELQANPPAASASATPTGSPSFASIDNNCSLQPDTVTGTMYTSFQLLGQQTFTIHCNRDTQGAPLMSLFTADFDACMDTCSGYSKGLHKTFNVTNTNTTCGGVSFVPLWTNKVNATAGKAPGNCYIKPSPLTTSNLTTVTISTEVHAAILG</sequence>
<gene>
    <name evidence="3" type="ORF">SEUCBS140593_000053</name>
</gene>